<evidence type="ECO:0000313" key="2">
    <source>
        <dbReference type="EMBL" id="MBM6949274.1"/>
    </source>
</evidence>
<evidence type="ECO:0000259" key="1">
    <source>
        <dbReference type="Pfam" id="PF04892"/>
    </source>
</evidence>
<dbReference type="InterPro" id="IPR016747">
    <property type="entry name" value="Phosphotransbutyrylase"/>
</dbReference>
<comment type="caution">
    <text evidence="2">The sequence shown here is derived from an EMBL/GenBank/DDBJ whole genome shotgun (WGS) entry which is preliminary data.</text>
</comment>
<dbReference type="RefSeq" id="WP_204907275.1">
    <property type="nucleotide sequence ID" value="NZ_JACJKS010000021.1"/>
</dbReference>
<accession>A0A938XCG4</accession>
<evidence type="ECO:0000313" key="3">
    <source>
        <dbReference type="Proteomes" id="UP000705508"/>
    </source>
</evidence>
<dbReference type="AlphaFoldDB" id="A0A938XCG4"/>
<sequence length="173" mass="18774">MRSAKNILVLGVVLWMGLIFWFSAQPADDSARMSLSVGHVAGLIFIPDYESWPSWRQDVFEEGIDYKVRKTAHFTEYAVLGALLAAMFRSRTGERREDPGPDGGRQGPGGRAFFMALGTGAFYAATDEVHQLFVPGRSCQVTDVLLDSCGVAAGAAVLYLAVKIAGRKADEVL</sequence>
<dbReference type="Pfam" id="PF04892">
    <property type="entry name" value="VanZ"/>
    <property type="match status" value="1"/>
</dbReference>
<organism evidence="2 3">
    <name type="scientific">Mordavella massiliensis</name>
    <dbReference type="NCBI Taxonomy" id="1871024"/>
    <lineage>
        <taxon>Bacteria</taxon>
        <taxon>Bacillati</taxon>
        <taxon>Bacillota</taxon>
        <taxon>Clostridia</taxon>
        <taxon>Eubacteriales</taxon>
        <taxon>Clostridiaceae</taxon>
        <taxon>Mordavella</taxon>
    </lineage>
</organism>
<dbReference type="Proteomes" id="UP000705508">
    <property type="component" value="Unassembled WGS sequence"/>
</dbReference>
<proteinExistence type="predicted"/>
<protein>
    <submittedName>
        <fullName evidence="2">VanZ family protein</fullName>
    </submittedName>
</protein>
<gene>
    <name evidence="2" type="ORF">H6A20_11530</name>
</gene>
<reference evidence="2" key="2">
    <citation type="journal article" date="2021" name="Sci. Rep.">
        <title>The distribution of antibiotic resistance genes in chicken gut microbiota commensals.</title>
        <authorList>
            <person name="Juricova H."/>
            <person name="Matiasovicova J."/>
            <person name="Kubasova T."/>
            <person name="Cejkova D."/>
            <person name="Rychlik I."/>
        </authorList>
    </citation>
    <scope>NUCLEOTIDE SEQUENCE</scope>
    <source>
        <strain evidence="2">An582</strain>
    </source>
</reference>
<dbReference type="PIRSF" id="PIRSF019083">
    <property type="entry name" value="UCP019083_VanZ"/>
    <property type="match status" value="1"/>
</dbReference>
<dbReference type="InterPro" id="IPR006976">
    <property type="entry name" value="VanZ-like"/>
</dbReference>
<name>A0A938XCG4_9CLOT</name>
<dbReference type="NCBIfam" id="NF037970">
    <property type="entry name" value="vanZ_1"/>
    <property type="match status" value="2"/>
</dbReference>
<reference evidence="2" key="1">
    <citation type="submission" date="2020-08" db="EMBL/GenBank/DDBJ databases">
        <authorList>
            <person name="Cejkova D."/>
            <person name="Kubasova T."/>
            <person name="Jahodarova E."/>
            <person name="Rychlik I."/>
        </authorList>
    </citation>
    <scope>NUCLEOTIDE SEQUENCE</scope>
    <source>
        <strain evidence="2">An582</strain>
    </source>
</reference>
<dbReference type="EMBL" id="JACJKS010000021">
    <property type="protein sequence ID" value="MBM6949274.1"/>
    <property type="molecule type" value="Genomic_DNA"/>
</dbReference>
<feature type="domain" description="VanZ-like" evidence="1">
    <location>
        <begin position="10"/>
        <end position="160"/>
    </location>
</feature>